<evidence type="ECO:0000313" key="2">
    <source>
        <dbReference type="EMBL" id="JAH76508.1"/>
    </source>
</evidence>
<dbReference type="AlphaFoldDB" id="A0A0E9VH12"/>
<feature type="compositionally biased region" description="Basic and acidic residues" evidence="1">
    <location>
        <begin position="8"/>
        <end position="29"/>
    </location>
</feature>
<organism evidence="2">
    <name type="scientific">Anguilla anguilla</name>
    <name type="common">European freshwater eel</name>
    <name type="synonym">Muraena anguilla</name>
    <dbReference type="NCBI Taxonomy" id="7936"/>
    <lineage>
        <taxon>Eukaryota</taxon>
        <taxon>Metazoa</taxon>
        <taxon>Chordata</taxon>
        <taxon>Craniata</taxon>
        <taxon>Vertebrata</taxon>
        <taxon>Euteleostomi</taxon>
        <taxon>Actinopterygii</taxon>
        <taxon>Neopterygii</taxon>
        <taxon>Teleostei</taxon>
        <taxon>Anguilliformes</taxon>
        <taxon>Anguillidae</taxon>
        <taxon>Anguilla</taxon>
    </lineage>
</organism>
<accession>A0A0E9VH12</accession>
<name>A0A0E9VH12_ANGAN</name>
<feature type="region of interest" description="Disordered" evidence="1">
    <location>
        <begin position="1"/>
        <end position="33"/>
    </location>
</feature>
<reference evidence="2" key="2">
    <citation type="journal article" date="2015" name="Fish Shellfish Immunol.">
        <title>Early steps in the European eel (Anguilla anguilla)-Vibrio vulnificus interaction in the gills: Role of the RtxA13 toxin.</title>
        <authorList>
            <person name="Callol A."/>
            <person name="Pajuelo D."/>
            <person name="Ebbesson L."/>
            <person name="Teles M."/>
            <person name="MacKenzie S."/>
            <person name="Amaro C."/>
        </authorList>
    </citation>
    <scope>NUCLEOTIDE SEQUENCE</scope>
</reference>
<evidence type="ECO:0000256" key="1">
    <source>
        <dbReference type="SAM" id="MobiDB-lite"/>
    </source>
</evidence>
<dbReference type="EMBL" id="GBXM01032069">
    <property type="protein sequence ID" value="JAH76508.1"/>
    <property type="molecule type" value="Transcribed_RNA"/>
</dbReference>
<reference evidence="2" key="1">
    <citation type="submission" date="2014-11" db="EMBL/GenBank/DDBJ databases">
        <authorList>
            <person name="Amaro Gonzalez C."/>
        </authorList>
    </citation>
    <scope>NUCLEOTIDE SEQUENCE</scope>
</reference>
<sequence>MAGLSKFLQEHSDNSSRKSQKIPEEDPKNCRATLAADKVSVHASTIRKRVMTLDENHC</sequence>
<proteinExistence type="predicted"/>
<protein>
    <submittedName>
        <fullName evidence="2">Uncharacterized protein</fullName>
    </submittedName>
</protein>